<keyword evidence="1" id="KW-0472">Membrane</keyword>
<evidence type="ECO:0000313" key="2">
    <source>
        <dbReference type="EMBL" id="KAJ1952464.1"/>
    </source>
</evidence>
<feature type="transmembrane region" description="Helical" evidence="1">
    <location>
        <begin position="45"/>
        <end position="69"/>
    </location>
</feature>
<dbReference type="EMBL" id="JANBPY010003189">
    <property type="protein sequence ID" value="KAJ1952464.1"/>
    <property type="molecule type" value="Genomic_DNA"/>
</dbReference>
<keyword evidence="1" id="KW-0812">Transmembrane</keyword>
<organism evidence="2 3">
    <name type="scientific">Dispira parvispora</name>
    <dbReference type="NCBI Taxonomy" id="1520584"/>
    <lineage>
        <taxon>Eukaryota</taxon>
        <taxon>Fungi</taxon>
        <taxon>Fungi incertae sedis</taxon>
        <taxon>Zoopagomycota</taxon>
        <taxon>Kickxellomycotina</taxon>
        <taxon>Dimargaritomycetes</taxon>
        <taxon>Dimargaritales</taxon>
        <taxon>Dimargaritaceae</taxon>
        <taxon>Dispira</taxon>
    </lineage>
</organism>
<dbReference type="Proteomes" id="UP001150925">
    <property type="component" value="Unassembled WGS sequence"/>
</dbReference>
<feature type="transmembrane region" description="Helical" evidence="1">
    <location>
        <begin position="12"/>
        <end position="33"/>
    </location>
</feature>
<sequence>MFGPNNITACHGLILTAWSIGAVGGGLLFTNLFNSYVDKYGIDHYLPYVVNIWWIFGVVSFGFVLVFFIRSLIRDRLFPAVPGQIFRVRIFGRMVRLVRGDRLRLEILSPEQETNEWEEYLMLCIIKLRLVKNDTLTQAAF</sequence>
<keyword evidence="3" id="KW-1185">Reference proteome</keyword>
<dbReference type="OrthoDB" id="5581815at2759"/>
<name>A0A9W8AL84_9FUNG</name>
<reference evidence="2" key="1">
    <citation type="submission" date="2022-07" db="EMBL/GenBank/DDBJ databases">
        <title>Phylogenomic reconstructions and comparative analyses of Kickxellomycotina fungi.</title>
        <authorList>
            <person name="Reynolds N.K."/>
            <person name="Stajich J.E."/>
            <person name="Barry K."/>
            <person name="Grigoriev I.V."/>
            <person name="Crous P."/>
            <person name="Smith M.E."/>
        </authorList>
    </citation>
    <scope>NUCLEOTIDE SEQUENCE</scope>
    <source>
        <strain evidence="2">RSA 1196</strain>
    </source>
</reference>
<accession>A0A9W8AL84</accession>
<proteinExistence type="predicted"/>
<evidence type="ECO:0000313" key="3">
    <source>
        <dbReference type="Proteomes" id="UP001150925"/>
    </source>
</evidence>
<keyword evidence="1" id="KW-1133">Transmembrane helix</keyword>
<gene>
    <name evidence="2" type="ORF">IWQ62_006215</name>
</gene>
<dbReference type="AlphaFoldDB" id="A0A9W8AL84"/>
<comment type="caution">
    <text evidence="2">The sequence shown here is derived from an EMBL/GenBank/DDBJ whole genome shotgun (WGS) entry which is preliminary data.</text>
</comment>
<evidence type="ECO:0000256" key="1">
    <source>
        <dbReference type="SAM" id="Phobius"/>
    </source>
</evidence>
<protein>
    <submittedName>
        <fullName evidence="2">Uncharacterized protein</fullName>
    </submittedName>
</protein>